<dbReference type="GO" id="GO:0005777">
    <property type="term" value="C:peroxisome"/>
    <property type="evidence" value="ECO:0007669"/>
    <property type="project" value="TreeGrafter"/>
</dbReference>
<evidence type="ECO:0000256" key="2">
    <source>
        <dbReference type="ARBA" id="ARBA00023002"/>
    </source>
</evidence>
<dbReference type="EMBL" id="CDPU01000006">
    <property type="protein sequence ID" value="CEO46927.1"/>
    <property type="molecule type" value="Genomic_DNA"/>
</dbReference>
<evidence type="ECO:0000256" key="5">
    <source>
        <dbReference type="ARBA" id="ARBA00048340"/>
    </source>
</evidence>
<dbReference type="InterPro" id="IPR002347">
    <property type="entry name" value="SDR_fam"/>
</dbReference>
<reference evidence="6" key="1">
    <citation type="submission" date="2015-01" db="EMBL/GenBank/DDBJ databases">
        <authorList>
            <person name="Durling Mikael"/>
        </authorList>
    </citation>
    <scope>NUCLEOTIDE SEQUENCE</scope>
</reference>
<dbReference type="Gene3D" id="3.40.50.720">
    <property type="entry name" value="NAD(P)-binding Rossmann-like Domain"/>
    <property type="match status" value="1"/>
</dbReference>
<dbReference type="GO" id="GO:0008670">
    <property type="term" value="F:2,4-dienoyl-CoA reductase (NADPH) activity"/>
    <property type="evidence" value="ECO:0007669"/>
    <property type="project" value="InterPro"/>
</dbReference>
<comment type="catalytic activity">
    <reaction evidence="5">
        <text>a (2E,4Z)-dienoyl-CoA + NADPH + H(+) = a 4,5-saturated-(3E)-enoyl-CoA + NADP(+)</text>
        <dbReference type="Rhea" id="RHEA:61892"/>
        <dbReference type="ChEBI" id="CHEBI:15378"/>
        <dbReference type="ChEBI" id="CHEBI:57783"/>
        <dbReference type="ChEBI" id="CHEBI:58349"/>
        <dbReference type="ChEBI" id="CHEBI:85099"/>
        <dbReference type="ChEBI" id="CHEBI:85493"/>
        <dbReference type="EC" id="1.3.1.124"/>
    </reaction>
</comment>
<sequence length="272" mass="28907">MTVPESEYLSPVWRDGIFNGRVVFVTGGAGTICSMQTRALVRLGANACILGRNVEKTEAAAKDIALVRPGAKVIGIGGCDVRNPEALKAAADKCAKELGGIDFVIAGAAGNFIAPIDGLSPNAFKSVIDIDVLGTFNTIKATIPHLLRSSSPRIVFVSATFHFTGMPLQSHGTEGLARLGSSKEEDRRSYVKSIPSGRLGTVRDIADATVFLFSEAGTYVNGQVIPVDGAAWRRQGDVKVGLDESMSYPEFLLSGDISKNLRDPRKTSKPKL</sequence>
<accession>A0A0B7JUF5</accession>
<proteinExistence type="predicted"/>
<dbReference type="GO" id="GO:0009062">
    <property type="term" value="P:fatty acid catabolic process"/>
    <property type="evidence" value="ECO:0007669"/>
    <property type="project" value="InterPro"/>
</dbReference>
<evidence type="ECO:0000313" key="6">
    <source>
        <dbReference type="EMBL" id="CEO46927.1"/>
    </source>
</evidence>
<comment type="catalytic activity">
    <reaction evidence="4">
        <text>a (2E,4E)-dienoyl-CoA + NADPH + H(+) = a 4,5-saturated-(3E)-enoyl-CoA + NADP(+)</text>
        <dbReference type="Rhea" id="RHEA:45912"/>
        <dbReference type="ChEBI" id="CHEBI:15378"/>
        <dbReference type="ChEBI" id="CHEBI:57783"/>
        <dbReference type="ChEBI" id="CHEBI:58349"/>
        <dbReference type="ChEBI" id="CHEBI:85101"/>
        <dbReference type="ChEBI" id="CHEBI:85493"/>
        <dbReference type="EC" id="1.3.1.124"/>
    </reaction>
</comment>
<name>A0A0B7JUF5_BIOOC</name>
<keyword evidence="1" id="KW-0521">NADP</keyword>
<dbReference type="PRINTS" id="PR00081">
    <property type="entry name" value="GDHRDH"/>
</dbReference>
<evidence type="ECO:0000256" key="4">
    <source>
        <dbReference type="ARBA" id="ARBA00048009"/>
    </source>
</evidence>
<dbReference type="InterPro" id="IPR045017">
    <property type="entry name" value="DECR2-like"/>
</dbReference>
<dbReference type="SUPFAM" id="SSF51735">
    <property type="entry name" value="NAD(P)-binding Rossmann-fold domains"/>
    <property type="match status" value="1"/>
</dbReference>
<evidence type="ECO:0000256" key="1">
    <source>
        <dbReference type="ARBA" id="ARBA00022857"/>
    </source>
</evidence>
<dbReference type="PANTHER" id="PTHR43296">
    <property type="entry name" value="PEROXISOMAL 2,4-DIENOYL-COA REDUCTASE"/>
    <property type="match status" value="1"/>
</dbReference>
<dbReference type="EC" id="1.3.1.124" evidence="3"/>
<organism evidence="6">
    <name type="scientific">Bionectria ochroleuca</name>
    <name type="common">Gliocladium roseum</name>
    <dbReference type="NCBI Taxonomy" id="29856"/>
    <lineage>
        <taxon>Eukaryota</taxon>
        <taxon>Fungi</taxon>
        <taxon>Dikarya</taxon>
        <taxon>Ascomycota</taxon>
        <taxon>Pezizomycotina</taxon>
        <taxon>Sordariomycetes</taxon>
        <taxon>Hypocreomycetidae</taxon>
        <taxon>Hypocreales</taxon>
        <taxon>Bionectriaceae</taxon>
        <taxon>Clonostachys</taxon>
    </lineage>
</organism>
<gene>
    <name evidence="6" type="ORF">BN869_000002982_1</name>
</gene>
<dbReference type="InterPro" id="IPR036291">
    <property type="entry name" value="NAD(P)-bd_dom_sf"/>
</dbReference>
<evidence type="ECO:0000256" key="3">
    <source>
        <dbReference type="ARBA" id="ARBA00026117"/>
    </source>
</evidence>
<keyword evidence="2" id="KW-0560">Oxidoreductase</keyword>
<dbReference type="Pfam" id="PF00106">
    <property type="entry name" value="adh_short"/>
    <property type="match status" value="1"/>
</dbReference>
<dbReference type="Pfam" id="PF13561">
    <property type="entry name" value="adh_short_C2"/>
    <property type="match status" value="1"/>
</dbReference>
<protein>
    <recommendedName>
        <fullName evidence="3">2,4-dienoyl-CoA reductase [(3E)-enoyl-CoA-producing]</fullName>
        <ecNumber evidence="3">1.3.1.124</ecNumber>
    </recommendedName>
</protein>
<dbReference type="PANTHER" id="PTHR43296:SF2">
    <property type="entry name" value="PEROXISOMAL 2,4-DIENOYL-COA REDUCTASE [(3E)-ENOYL-COA-PRODUCING]"/>
    <property type="match status" value="1"/>
</dbReference>
<dbReference type="AlphaFoldDB" id="A0A0B7JUF5"/>